<dbReference type="EMBL" id="JAKKPZ010000998">
    <property type="protein sequence ID" value="KAI1691101.1"/>
    <property type="molecule type" value="Genomic_DNA"/>
</dbReference>
<accession>A0AAD4MI17</accession>
<evidence type="ECO:0000313" key="3">
    <source>
        <dbReference type="Proteomes" id="UP001201812"/>
    </source>
</evidence>
<evidence type="ECO:0000313" key="2">
    <source>
        <dbReference type="EMBL" id="KAI1691101.1"/>
    </source>
</evidence>
<keyword evidence="3" id="KW-1185">Reference proteome</keyword>
<proteinExistence type="predicted"/>
<organism evidence="2 3">
    <name type="scientific">Ditylenchus destructor</name>
    <dbReference type="NCBI Taxonomy" id="166010"/>
    <lineage>
        <taxon>Eukaryota</taxon>
        <taxon>Metazoa</taxon>
        <taxon>Ecdysozoa</taxon>
        <taxon>Nematoda</taxon>
        <taxon>Chromadorea</taxon>
        <taxon>Rhabditida</taxon>
        <taxon>Tylenchina</taxon>
        <taxon>Tylenchomorpha</taxon>
        <taxon>Sphaerularioidea</taxon>
        <taxon>Anguinidae</taxon>
        <taxon>Anguininae</taxon>
        <taxon>Ditylenchus</taxon>
    </lineage>
</organism>
<name>A0AAD4MI17_9BILA</name>
<protein>
    <submittedName>
        <fullName evidence="2">Uncharacterized protein</fullName>
    </submittedName>
</protein>
<feature type="region of interest" description="Disordered" evidence="1">
    <location>
        <begin position="1"/>
        <end position="30"/>
    </location>
</feature>
<feature type="compositionally biased region" description="Polar residues" evidence="1">
    <location>
        <begin position="1"/>
        <end position="14"/>
    </location>
</feature>
<comment type="caution">
    <text evidence="2">The sequence shown here is derived from an EMBL/GenBank/DDBJ whole genome shotgun (WGS) entry which is preliminary data.</text>
</comment>
<dbReference type="Proteomes" id="UP001201812">
    <property type="component" value="Unassembled WGS sequence"/>
</dbReference>
<feature type="region of interest" description="Disordered" evidence="1">
    <location>
        <begin position="71"/>
        <end position="98"/>
    </location>
</feature>
<reference evidence="2" key="1">
    <citation type="submission" date="2022-01" db="EMBL/GenBank/DDBJ databases">
        <title>Genome Sequence Resource for Two Populations of Ditylenchus destructor, the Migratory Endoparasitic Phytonematode.</title>
        <authorList>
            <person name="Zhang H."/>
            <person name="Lin R."/>
            <person name="Xie B."/>
        </authorList>
    </citation>
    <scope>NUCLEOTIDE SEQUENCE</scope>
    <source>
        <strain evidence="2">BazhouSP</strain>
    </source>
</reference>
<gene>
    <name evidence="2" type="ORF">DdX_22111</name>
</gene>
<evidence type="ECO:0000256" key="1">
    <source>
        <dbReference type="SAM" id="MobiDB-lite"/>
    </source>
</evidence>
<dbReference type="AlphaFoldDB" id="A0AAD4MI17"/>
<sequence>MTNHCGKSPPSSQAIARAEYQQRPDRGAMRTWPARCVVGGKGDGGDTAEHGECQVPTELCLATRCHAQQRWQPACGTADQGKARAARRSARAGRERRS</sequence>